<evidence type="ECO:0000256" key="1">
    <source>
        <dbReference type="SAM" id="MobiDB-lite"/>
    </source>
</evidence>
<reference evidence="3" key="2">
    <citation type="submission" date="2015-01" db="EMBL/GenBank/DDBJ databases">
        <title>Evolutionary Origins and Diversification of the Mycorrhizal Mutualists.</title>
        <authorList>
            <consortium name="DOE Joint Genome Institute"/>
            <consortium name="Mycorrhizal Genomics Consortium"/>
            <person name="Kohler A."/>
            <person name="Kuo A."/>
            <person name="Nagy L.G."/>
            <person name="Floudas D."/>
            <person name="Copeland A."/>
            <person name="Barry K.W."/>
            <person name="Cichocki N."/>
            <person name="Veneault-Fourrey C."/>
            <person name="LaButti K."/>
            <person name="Lindquist E.A."/>
            <person name="Lipzen A."/>
            <person name="Lundell T."/>
            <person name="Morin E."/>
            <person name="Murat C."/>
            <person name="Riley R."/>
            <person name="Ohm R."/>
            <person name="Sun H."/>
            <person name="Tunlid A."/>
            <person name="Henrissat B."/>
            <person name="Grigoriev I.V."/>
            <person name="Hibbett D.S."/>
            <person name="Martin F."/>
        </authorList>
    </citation>
    <scope>NUCLEOTIDE SEQUENCE [LARGE SCALE GENOMIC DNA]</scope>
    <source>
        <strain evidence="3">ATCC 200175</strain>
    </source>
</reference>
<organism evidence="2 3">
    <name type="scientific">Paxillus involutus ATCC 200175</name>
    <dbReference type="NCBI Taxonomy" id="664439"/>
    <lineage>
        <taxon>Eukaryota</taxon>
        <taxon>Fungi</taxon>
        <taxon>Dikarya</taxon>
        <taxon>Basidiomycota</taxon>
        <taxon>Agaricomycotina</taxon>
        <taxon>Agaricomycetes</taxon>
        <taxon>Agaricomycetidae</taxon>
        <taxon>Boletales</taxon>
        <taxon>Paxilineae</taxon>
        <taxon>Paxillaceae</taxon>
        <taxon>Paxillus</taxon>
    </lineage>
</organism>
<dbReference type="EMBL" id="KN819354">
    <property type="protein sequence ID" value="KIJ13222.1"/>
    <property type="molecule type" value="Genomic_DNA"/>
</dbReference>
<gene>
    <name evidence="2" type="ORF">PAXINDRAFT_13972</name>
</gene>
<evidence type="ECO:0000313" key="3">
    <source>
        <dbReference type="Proteomes" id="UP000053647"/>
    </source>
</evidence>
<feature type="compositionally biased region" description="Polar residues" evidence="1">
    <location>
        <begin position="876"/>
        <end position="888"/>
    </location>
</feature>
<sequence length="1044" mass="118732">MPPVRVAGAIEFSLYNRYLPWSTLEGDLQKHGYKITNWPSGVPRENDKGINTLSAGHTHKLYVALMQDMDEGRPRFVRRACGLAGDDIRSQCARLEEKARERSLRRKGKEDEMDYQTLLREAADLSSFSWLLNPPVDDTAPQSNTFANVAFNLLTSPGSYPTFMPPRSHDSQSTYEGILPEANSSANVSSGTTFLDHPPQNFVRQQGTDVNYPVRIQEGTPASDARLSASVAMRGSYTSENMPNPGETVLCDDLNFVALSPGELDGNLVCRVTFLYWALDNATTGWHACETMCPKARELWLQMIEGNDDVDEIWLWVDGDDEWLQHNRDTSDRWPWPKLKEEDWVAAQSALRRRIERTQLTPCPVPKTTAHLTLEHRAQLQGATPAQRFAAIDWLVRTSRRKEDSDFQLGLSSKSKFGLGHLIYWWFHDTPNFRSIARFPEQPEAYKEFEEKRKAMGCKCLDRDLDWYWKEVSEWVGMMRWLRPAWNLDVECIRTYHCDACKSRAAEIYDRLYGDDHSRDIPLLPIQLAFSLHFDTTFKDAMMSDEAPIPFFKAVATKSLSPNAQREADRRFWPLCTPGERDTRYSPWVNAYPDFIRETLAHFSGEVGPYSRLHSLPPVQAFRDEYLDELPVGFADDAPNLITLVGTVIWISACRFLDGTEDWHWVWEHFLGFKEIVPLPELAGIQVELRNHLKKLWSKDSSCFRHIHCLYEDNEDYVWTIYAAIVIYVKSLNLGPKFEGCPECHAAYLTVVTGSGSGTETSLAKGSNDRQLPDPIAPSTRRDPVLSPFHRRSLSPPQADDINGPYLSPSLFDVSLSLYDRQNRFNARLRELIARAAATDLYVPSDILHMPARPDTQPTIPTSSSSNIVELDTTEEQQNTANSTQPGDTATLRFNAAPTSNLKKRHKIAKVKEILIDMLREINFPLHNRYLPWSTLEGDLQKHGYEITNWPSGVPRENDKGIHTLSAGHVHKLYLALTQARVEDRPRFIRRVDQSTDQDQGMTPVPNGPGPKRRLGIAHNGGKGKRTKFKVTTAEYYASQSTDA</sequence>
<feature type="compositionally biased region" description="Basic residues" evidence="1">
    <location>
        <begin position="1011"/>
        <end position="1027"/>
    </location>
</feature>
<dbReference type="HOGENOM" id="CLU_012625_0_0_1"/>
<feature type="region of interest" description="Disordered" evidence="1">
    <location>
        <begin position="759"/>
        <end position="802"/>
    </location>
</feature>
<keyword evidence="3" id="KW-1185">Reference proteome</keyword>
<feature type="region of interest" description="Disordered" evidence="1">
    <location>
        <begin position="873"/>
        <end position="897"/>
    </location>
</feature>
<feature type="region of interest" description="Disordered" evidence="1">
    <location>
        <begin position="993"/>
        <end position="1027"/>
    </location>
</feature>
<protein>
    <submittedName>
        <fullName evidence="2">Uncharacterized protein</fullName>
    </submittedName>
</protein>
<proteinExistence type="predicted"/>
<dbReference type="AlphaFoldDB" id="A0A0C9U0F4"/>
<name>A0A0C9U0F4_PAXIN</name>
<evidence type="ECO:0000313" key="2">
    <source>
        <dbReference type="EMBL" id="KIJ13222.1"/>
    </source>
</evidence>
<dbReference type="Proteomes" id="UP000053647">
    <property type="component" value="Unassembled WGS sequence"/>
</dbReference>
<accession>A0A0C9U0F4</accession>
<reference evidence="2 3" key="1">
    <citation type="submission" date="2014-06" db="EMBL/GenBank/DDBJ databases">
        <authorList>
            <consortium name="DOE Joint Genome Institute"/>
            <person name="Kuo A."/>
            <person name="Kohler A."/>
            <person name="Nagy L.G."/>
            <person name="Floudas D."/>
            <person name="Copeland A."/>
            <person name="Barry K.W."/>
            <person name="Cichocki N."/>
            <person name="Veneault-Fourrey C."/>
            <person name="LaButti K."/>
            <person name="Lindquist E.A."/>
            <person name="Lipzen A."/>
            <person name="Lundell T."/>
            <person name="Morin E."/>
            <person name="Murat C."/>
            <person name="Sun H."/>
            <person name="Tunlid A."/>
            <person name="Henrissat B."/>
            <person name="Grigoriev I.V."/>
            <person name="Hibbett D.S."/>
            <person name="Martin F."/>
            <person name="Nordberg H.P."/>
            <person name="Cantor M.N."/>
            <person name="Hua S.X."/>
        </authorList>
    </citation>
    <scope>NUCLEOTIDE SEQUENCE [LARGE SCALE GENOMIC DNA]</scope>
    <source>
        <strain evidence="2 3">ATCC 200175</strain>
    </source>
</reference>